<gene>
    <name evidence="4" type="ORF">GCM10011372_24810</name>
</gene>
<evidence type="ECO:0000313" key="4">
    <source>
        <dbReference type="EMBL" id="GGJ85541.1"/>
    </source>
</evidence>
<dbReference type="PROSITE" id="PS51077">
    <property type="entry name" value="HTH_ICLR"/>
    <property type="match status" value="1"/>
</dbReference>
<reference evidence="4" key="1">
    <citation type="journal article" date="2014" name="Int. J. Syst. Evol. Microbiol.">
        <title>Complete genome sequence of Corynebacterium casei LMG S-19264T (=DSM 44701T), isolated from a smear-ripened cheese.</title>
        <authorList>
            <consortium name="US DOE Joint Genome Institute (JGI-PGF)"/>
            <person name="Walter F."/>
            <person name="Albersmeier A."/>
            <person name="Kalinowski J."/>
            <person name="Ruckert C."/>
        </authorList>
    </citation>
    <scope>NUCLEOTIDE SEQUENCE</scope>
    <source>
        <strain evidence="4">CGMCC 1.8984</strain>
    </source>
</reference>
<dbReference type="Proteomes" id="UP000636956">
    <property type="component" value="Unassembled WGS sequence"/>
</dbReference>
<organism evidence="4 5">
    <name type="scientific">Agromyces bauzanensis</name>
    <dbReference type="NCBI Taxonomy" id="1308924"/>
    <lineage>
        <taxon>Bacteria</taxon>
        <taxon>Bacillati</taxon>
        <taxon>Actinomycetota</taxon>
        <taxon>Actinomycetes</taxon>
        <taxon>Micrococcales</taxon>
        <taxon>Microbacteriaceae</taxon>
        <taxon>Agromyces</taxon>
    </lineage>
</organism>
<keyword evidence="1" id="KW-0805">Transcription regulation</keyword>
<evidence type="ECO:0000256" key="1">
    <source>
        <dbReference type="ARBA" id="ARBA00023015"/>
    </source>
</evidence>
<dbReference type="GO" id="GO:0045892">
    <property type="term" value="P:negative regulation of DNA-templated transcription"/>
    <property type="evidence" value="ECO:0007669"/>
    <property type="project" value="TreeGrafter"/>
</dbReference>
<proteinExistence type="predicted"/>
<evidence type="ECO:0000313" key="5">
    <source>
        <dbReference type="Proteomes" id="UP000636956"/>
    </source>
</evidence>
<dbReference type="InterPro" id="IPR036388">
    <property type="entry name" value="WH-like_DNA-bd_sf"/>
</dbReference>
<protein>
    <recommendedName>
        <fullName evidence="3">HTH iclR-type domain-containing protein</fullName>
    </recommendedName>
</protein>
<dbReference type="RefSeq" id="WP_229662329.1">
    <property type="nucleotide sequence ID" value="NZ_BAABFW010000017.1"/>
</dbReference>
<dbReference type="InterPro" id="IPR029016">
    <property type="entry name" value="GAF-like_dom_sf"/>
</dbReference>
<keyword evidence="2" id="KW-0804">Transcription</keyword>
<reference evidence="4" key="2">
    <citation type="submission" date="2020-09" db="EMBL/GenBank/DDBJ databases">
        <authorList>
            <person name="Sun Q."/>
            <person name="Zhou Y."/>
        </authorList>
    </citation>
    <scope>NUCLEOTIDE SEQUENCE</scope>
    <source>
        <strain evidence="4">CGMCC 1.8984</strain>
    </source>
</reference>
<evidence type="ECO:0000256" key="2">
    <source>
        <dbReference type="ARBA" id="ARBA00023163"/>
    </source>
</evidence>
<dbReference type="SMART" id="SM00346">
    <property type="entry name" value="HTH_ICLR"/>
    <property type="match status" value="1"/>
</dbReference>
<dbReference type="SUPFAM" id="SSF46785">
    <property type="entry name" value="Winged helix' DNA-binding domain"/>
    <property type="match status" value="1"/>
</dbReference>
<dbReference type="GO" id="GO:0003700">
    <property type="term" value="F:DNA-binding transcription factor activity"/>
    <property type="evidence" value="ECO:0007669"/>
    <property type="project" value="TreeGrafter"/>
</dbReference>
<dbReference type="InterPro" id="IPR036390">
    <property type="entry name" value="WH_DNA-bd_sf"/>
</dbReference>
<dbReference type="PANTHER" id="PTHR30136:SF24">
    <property type="entry name" value="HTH-TYPE TRANSCRIPTIONAL REPRESSOR ALLR"/>
    <property type="match status" value="1"/>
</dbReference>
<dbReference type="SUPFAM" id="SSF55781">
    <property type="entry name" value="GAF domain-like"/>
    <property type="match status" value="1"/>
</dbReference>
<dbReference type="AlphaFoldDB" id="A0A917UU23"/>
<dbReference type="Pfam" id="PF09339">
    <property type="entry name" value="HTH_IclR"/>
    <property type="match status" value="1"/>
</dbReference>
<sequence>MAGERGAVESGLHARQPKAIHSAFTVLEEVARCGPGITAREISANLRMSRATAYRLLNLLVQEEYLVRLGDLSGFALGRKVAELVHVVAPPRPPQAVRDIVASVREHLRGGVHLVGYAGTALRILDEDPDYRLTDASRLSRELESSAMGRLLLADLRREADADAGDGFVAETIARGFAVQTGSFDPARGCLAFPIRDGDGRLVASLSLCTAKERVEHPGRLLDELRDGAARLGPLLS</sequence>
<feature type="domain" description="HTH iclR-type" evidence="3">
    <location>
        <begin position="17"/>
        <end position="79"/>
    </location>
</feature>
<dbReference type="Gene3D" id="3.30.450.40">
    <property type="match status" value="1"/>
</dbReference>
<dbReference type="InterPro" id="IPR050707">
    <property type="entry name" value="HTH_MetabolicPath_Reg"/>
</dbReference>
<dbReference type="GO" id="GO:0003677">
    <property type="term" value="F:DNA binding"/>
    <property type="evidence" value="ECO:0007669"/>
    <property type="project" value="InterPro"/>
</dbReference>
<dbReference type="Gene3D" id="1.10.10.10">
    <property type="entry name" value="Winged helix-like DNA-binding domain superfamily/Winged helix DNA-binding domain"/>
    <property type="match status" value="1"/>
</dbReference>
<dbReference type="InterPro" id="IPR005471">
    <property type="entry name" value="Tscrpt_reg_IclR_N"/>
</dbReference>
<keyword evidence="5" id="KW-1185">Reference proteome</keyword>
<evidence type="ECO:0000259" key="3">
    <source>
        <dbReference type="PROSITE" id="PS51077"/>
    </source>
</evidence>
<name>A0A917UU23_9MICO</name>
<dbReference type="PANTHER" id="PTHR30136">
    <property type="entry name" value="HELIX-TURN-HELIX TRANSCRIPTIONAL REGULATOR, ICLR FAMILY"/>
    <property type="match status" value="1"/>
</dbReference>
<accession>A0A917UU23</accession>
<dbReference type="EMBL" id="BMMD01000014">
    <property type="protein sequence ID" value="GGJ85541.1"/>
    <property type="molecule type" value="Genomic_DNA"/>
</dbReference>
<comment type="caution">
    <text evidence="4">The sequence shown here is derived from an EMBL/GenBank/DDBJ whole genome shotgun (WGS) entry which is preliminary data.</text>
</comment>